<reference evidence="2 3" key="1">
    <citation type="journal article" date="2015" name="BMC Genomics">
        <title>Genome mining reveals unlocked bioactive potential of marine Gram-negative bacteria.</title>
        <authorList>
            <person name="Machado H."/>
            <person name="Sonnenschein E.C."/>
            <person name="Melchiorsen J."/>
            <person name="Gram L."/>
        </authorList>
    </citation>
    <scope>NUCLEOTIDE SEQUENCE [LARGE SCALE GENOMIC DNA]</scope>
    <source>
        <strain evidence="2 3">S4054</strain>
    </source>
</reference>
<gene>
    <name evidence="2" type="ORF">N479_03705</name>
</gene>
<evidence type="ECO:0000259" key="1">
    <source>
        <dbReference type="PROSITE" id="PS50042"/>
    </source>
</evidence>
<feature type="domain" description="Cyclic nucleotide-binding" evidence="1">
    <location>
        <begin position="21"/>
        <end position="121"/>
    </location>
</feature>
<accession>A0A0F6A5K1</accession>
<organism evidence="2 3">
    <name type="scientific">Pseudoalteromonas luteoviolacea S4054</name>
    <dbReference type="NCBI Taxonomy" id="1129367"/>
    <lineage>
        <taxon>Bacteria</taxon>
        <taxon>Pseudomonadati</taxon>
        <taxon>Pseudomonadota</taxon>
        <taxon>Gammaproteobacteria</taxon>
        <taxon>Alteromonadales</taxon>
        <taxon>Pseudoalteromonadaceae</taxon>
        <taxon>Pseudoalteromonas</taxon>
    </lineage>
</organism>
<dbReference type="PATRIC" id="fig|1129367.4.peg.5154"/>
<dbReference type="InterPro" id="IPR000595">
    <property type="entry name" value="cNMP-bd_dom"/>
</dbReference>
<dbReference type="InterPro" id="IPR018490">
    <property type="entry name" value="cNMP-bd_dom_sf"/>
</dbReference>
<dbReference type="SUPFAM" id="SSF51206">
    <property type="entry name" value="cAMP-binding domain-like"/>
    <property type="match status" value="1"/>
</dbReference>
<evidence type="ECO:0000313" key="2">
    <source>
        <dbReference type="EMBL" id="KKE81121.1"/>
    </source>
</evidence>
<sequence>MKLLENITTIKQLEIINRLDFFSEFTLAERQVLLESFSHLYLISKDRYAFKRFEQDSRLYIILTGELRIFAEKSHIDIGHVGPGEFVGEGAFISNRERSTSAQAISDTIVLAITSEALTKLPAVIREKIKDKIIAGMSERIHKLNHFIEEKL</sequence>
<dbReference type="SMART" id="SM00100">
    <property type="entry name" value="cNMP"/>
    <property type="match status" value="1"/>
</dbReference>
<dbReference type="AlphaFoldDB" id="A0A0F6A5K1"/>
<evidence type="ECO:0000313" key="3">
    <source>
        <dbReference type="Proteomes" id="UP000033434"/>
    </source>
</evidence>
<dbReference type="EMBL" id="AUXW01000198">
    <property type="protein sequence ID" value="KKE81121.1"/>
    <property type="molecule type" value="Genomic_DNA"/>
</dbReference>
<dbReference type="PROSITE" id="PS50042">
    <property type="entry name" value="CNMP_BINDING_3"/>
    <property type="match status" value="1"/>
</dbReference>
<dbReference type="RefSeq" id="WP_046358425.1">
    <property type="nucleotide sequence ID" value="NZ_AUXW01000198.1"/>
</dbReference>
<dbReference type="Proteomes" id="UP000033434">
    <property type="component" value="Unassembled WGS sequence"/>
</dbReference>
<dbReference type="CDD" id="cd00038">
    <property type="entry name" value="CAP_ED"/>
    <property type="match status" value="1"/>
</dbReference>
<dbReference type="Gene3D" id="2.60.120.10">
    <property type="entry name" value="Jelly Rolls"/>
    <property type="match status" value="1"/>
</dbReference>
<proteinExistence type="predicted"/>
<comment type="caution">
    <text evidence="2">The sequence shown here is derived from an EMBL/GenBank/DDBJ whole genome shotgun (WGS) entry which is preliminary data.</text>
</comment>
<protein>
    <recommendedName>
        <fullName evidence="1">Cyclic nucleotide-binding domain-containing protein</fullName>
    </recommendedName>
</protein>
<dbReference type="InterPro" id="IPR014710">
    <property type="entry name" value="RmlC-like_jellyroll"/>
</dbReference>
<dbReference type="Pfam" id="PF00027">
    <property type="entry name" value="cNMP_binding"/>
    <property type="match status" value="1"/>
</dbReference>
<name>A0A0F6A5K1_9GAMM</name>